<feature type="compositionally biased region" description="Acidic residues" evidence="1">
    <location>
        <begin position="189"/>
        <end position="208"/>
    </location>
</feature>
<gene>
    <name evidence="2" type="ORF">C1SCF055_LOCUS25487</name>
</gene>
<sequence>MTDQMLNDAVCLPQPYSGPERYQDTLLDELFAHIRGYWPLSNSQLAKQATESYEGVQPEAEGGGEAVERQAEEDMLEDTELAKALGVPDELVARMSPSKPKESLQDAPNPMAAVAQPEVSCEPAPVEKSDRQRQMLAAAKSKKESKKESKAPLCPQSVDPSKVDTLEMDLSPIAKVMSNTLACDVIGIEDEISDDCPENMEGPVDEDSVPPTQPDPVPSDDVAAASGEQALDPGASKSVFDQVNITRMDQQKWKRELDEEARRKEKEEDDKENADQNKPKGEGKAKTKPKSKAKKSPREKDTKKDTKKDAKKDAKPTPTAKSAKAKAKPKTKPEPPPADAEAELKTPVRKHVPKGPSPTGLQKRKSAAALESGDHVTPPKEPNRKKRGSGEIPKTFARRYKPSTSWGGFKWEALRSVFQSIISIRVKGPSKHEADFWDFASEKFNLLDKKDYMNFTQKDWDRDAELVAHDYLASLED</sequence>
<feature type="compositionally biased region" description="Basic and acidic residues" evidence="1">
    <location>
        <begin position="141"/>
        <end position="150"/>
    </location>
</feature>
<evidence type="ECO:0000256" key="1">
    <source>
        <dbReference type="SAM" id="MobiDB-lite"/>
    </source>
</evidence>
<dbReference type="EMBL" id="CAMXCT030002602">
    <property type="protein sequence ID" value="CAL4786579.1"/>
    <property type="molecule type" value="Genomic_DNA"/>
</dbReference>
<comment type="caution">
    <text evidence="2">The sequence shown here is derived from an EMBL/GenBank/DDBJ whole genome shotgun (WGS) entry which is preliminary data.</text>
</comment>
<organism evidence="2">
    <name type="scientific">Cladocopium goreaui</name>
    <dbReference type="NCBI Taxonomy" id="2562237"/>
    <lineage>
        <taxon>Eukaryota</taxon>
        <taxon>Sar</taxon>
        <taxon>Alveolata</taxon>
        <taxon>Dinophyceae</taxon>
        <taxon>Suessiales</taxon>
        <taxon>Symbiodiniaceae</taxon>
        <taxon>Cladocopium</taxon>
    </lineage>
</organism>
<reference evidence="2" key="1">
    <citation type="submission" date="2022-10" db="EMBL/GenBank/DDBJ databases">
        <authorList>
            <person name="Chen Y."/>
            <person name="Dougan E. K."/>
            <person name="Chan C."/>
            <person name="Rhodes N."/>
            <person name="Thang M."/>
        </authorList>
    </citation>
    <scope>NUCLEOTIDE SEQUENCE</scope>
</reference>
<proteinExistence type="predicted"/>
<feature type="compositionally biased region" description="Basic and acidic residues" evidence="1">
    <location>
        <begin position="372"/>
        <end position="382"/>
    </location>
</feature>
<name>A0A9P1CY97_9DINO</name>
<evidence type="ECO:0000313" key="2">
    <source>
        <dbReference type="EMBL" id="CAI3999267.1"/>
    </source>
</evidence>
<dbReference type="AlphaFoldDB" id="A0A9P1CY97"/>
<dbReference type="EMBL" id="CAMXCT010002602">
    <property type="protein sequence ID" value="CAI3999267.1"/>
    <property type="molecule type" value="Genomic_DNA"/>
</dbReference>
<accession>A0A9P1CY97</accession>
<protein>
    <submittedName>
        <fullName evidence="2">Uncharacterized protein</fullName>
    </submittedName>
</protein>
<feature type="region of interest" description="Disordered" evidence="1">
    <location>
        <begin position="95"/>
        <end position="161"/>
    </location>
</feature>
<reference evidence="3 4" key="2">
    <citation type="submission" date="2024-05" db="EMBL/GenBank/DDBJ databases">
        <authorList>
            <person name="Chen Y."/>
            <person name="Shah S."/>
            <person name="Dougan E. K."/>
            <person name="Thang M."/>
            <person name="Chan C."/>
        </authorList>
    </citation>
    <scope>NUCLEOTIDE SEQUENCE [LARGE SCALE GENOMIC DNA]</scope>
</reference>
<dbReference type="EMBL" id="CAMXCT020002602">
    <property type="protein sequence ID" value="CAL1152642.1"/>
    <property type="molecule type" value="Genomic_DNA"/>
</dbReference>
<feature type="compositionally biased region" description="Polar residues" evidence="1">
    <location>
        <begin position="239"/>
        <end position="248"/>
    </location>
</feature>
<feature type="region of interest" description="Disordered" evidence="1">
    <location>
        <begin position="189"/>
        <end position="396"/>
    </location>
</feature>
<feature type="compositionally biased region" description="Basic and acidic residues" evidence="1">
    <location>
        <begin position="296"/>
        <end position="315"/>
    </location>
</feature>
<feature type="compositionally biased region" description="Basic residues" evidence="1">
    <location>
        <begin position="286"/>
        <end position="295"/>
    </location>
</feature>
<feature type="region of interest" description="Disordered" evidence="1">
    <location>
        <begin position="48"/>
        <end position="74"/>
    </location>
</feature>
<feature type="compositionally biased region" description="Basic and acidic residues" evidence="1">
    <location>
        <begin position="273"/>
        <end position="285"/>
    </location>
</feature>
<evidence type="ECO:0000313" key="3">
    <source>
        <dbReference type="EMBL" id="CAL4786579.1"/>
    </source>
</evidence>
<evidence type="ECO:0000313" key="4">
    <source>
        <dbReference type="Proteomes" id="UP001152797"/>
    </source>
</evidence>
<feature type="compositionally biased region" description="Basic and acidic residues" evidence="1">
    <location>
        <begin position="249"/>
        <end position="266"/>
    </location>
</feature>
<keyword evidence="4" id="KW-1185">Reference proteome</keyword>
<dbReference type="Proteomes" id="UP001152797">
    <property type="component" value="Unassembled WGS sequence"/>
</dbReference>